<accession>A0A4Y2Q2C0</accession>
<comment type="caution">
    <text evidence="1">The sequence shown here is derived from an EMBL/GenBank/DDBJ whole genome shotgun (WGS) entry which is preliminary data.</text>
</comment>
<evidence type="ECO:0000313" key="2">
    <source>
        <dbReference type="Proteomes" id="UP000499080"/>
    </source>
</evidence>
<gene>
    <name evidence="1" type="ORF">AVEN_108843_1</name>
</gene>
<organism evidence="1 2">
    <name type="scientific">Araneus ventricosus</name>
    <name type="common">Orbweaver spider</name>
    <name type="synonym">Epeira ventricosa</name>
    <dbReference type="NCBI Taxonomy" id="182803"/>
    <lineage>
        <taxon>Eukaryota</taxon>
        <taxon>Metazoa</taxon>
        <taxon>Ecdysozoa</taxon>
        <taxon>Arthropoda</taxon>
        <taxon>Chelicerata</taxon>
        <taxon>Arachnida</taxon>
        <taxon>Araneae</taxon>
        <taxon>Araneomorphae</taxon>
        <taxon>Entelegynae</taxon>
        <taxon>Araneoidea</taxon>
        <taxon>Araneidae</taxon>
        <taxon>Araneus</taxon>
    </lineage>
</organism>
<sequence length="115" mass="12968">MSGTWMYEDEVINLKGFELKAFVNNTLKSKNDQQDRKARGLAIYRNLNSVADCTPMHFTVHNERRSQDISAGAICMTHTTVNGQSRCILSSVYIHPGVDASHLKMLLFSALIKYC</sequence>
<dbReference type="AlphaFoldDB" id="A0A4Y2Q2C0"/>
<evidence type="ECO:0000313" key="1">
    <source>
        <dbReference type="EMBL" id="GBN58305.1"/>
    </source>
</evidence>
<proteinExistence type="predicted"/>
<name>A0A4Y2Q2C0_ARAVE</name>
<reference evidence="1 2" key="1">
    <citation type="journal article" date="2019" name="Sci. Rep.">
        <title>Orb-weaving spider Araneus ventricosus genome elucidates the spidroin gene catalogue.</title>
        <authorList>
            <person name="Kono N."/>
            <person name="Nakamura H."/>
            <person name="Ohtoshi R."/>
            <person name="Moran D.A.P."/>
            <person name="Shinohara A."/>
            <person name="Yoshida Y."/>
            <person name="Fujiwara M."/>
            <person name="Mori M."/>
            <person name="Tomita M."/>
            <person name="Arakawa K."/>
        </authorList>
    </citation>
    <scope>NUCLEOTIDE SEQUENCE [LARGE SCALE GENOMIC DNA]</scope>
</reference>
<dbReference type="EMBL" id="BGPR01136635">
    <property type="protein sequence ID" value="GBN58305.1"/>
    <property type="molecule type" value="Genomic_DNA"/>
</dbReference>
<keyword evidence="2" id="KW-1185">Reference proteome</keyword>
<dbReference type="Proteomes" id="UP000499080">
    <property type="component" value="Unassembled WGS sequence"/>
</dbReference>
<protein>
    <submittedName>
        <fullName evidence="1">Uncharacterized protein</fullName>
    </submittedName>
</protein>